<reference evidence="1" key="2">
    <citation type="journal article" date="2015" name="Fish Shellfish Immunol.">
        <title>Early steps in the European eel (Anguilla anguilla)-Vibrio vulnificus interaction in the gills: Role of the RtxA13 toxin.</title>
        <authorList>
            <person name="Callol A."/>
            <person name="Pajuelo D."/>
            <person name="Ebbesson L."/>
            <person name="Teles M."/>
            <person name="MacKenzie S."/>
            <person name="Amaro C."/>
        </authorList>
    </citation>
    <scope>NUCLEOTIDE SEQUENCE</scope>
</reference>
<accession>A0A0E9QLN8</accession>
<sequence>MLMCGFGIYQRKSPDSNEMRIDWTLPYSGQHNWQLLATVEPEYNIN</sequence>
<proteinExistence type="predicted"/>
<organism evidence="1">
    <name type="scientific">Anguilla anguilla</name>
    <name type="common">European freshwater eel</name>
    <name type="synonym">Muraena anguilla</name>
    <dbReference type="NCBI Taxonomy" id="7936"/>
    <lineage>
        <taxon>Eukaryota</taxon>
        <taxon>Metazoa</taxon>
        <taxon>Chordata</taxon>
        <taxon>Craniata</taxon>
        <taxon>Vertebrata</taxon>
        <taxon>Euteleostomi</taxon>
        <taxon>Actinopterygii</taxon>
        <taxon>Neopterygii</taxon>
        <taxon>Teleostei</taxon>
        <taxon>Anguilliformes</taxon>
        <taxon>Anguillidae</taxon>
        <taxon>Anguilla</taxon>
    </lineage>
</organism>
<reference evidence="1" key="1">
    <citation type="submission" date="2014-11" db="EMBL/GenBank/DDBJ databases">
        <authorList>
            <person name="Amaro Gonzalez C."/>
        </authorList>
    </citation>
    <scope>NUCLEOTIDE SEQUENCE</scope>
</reference>
<dbReference type="EMBL" id="GBXM01091180">
    <property type="protein sequence ID" value="JAH17397.1"/>
    <property type="molecule type" value="Transcribed_RNA"/>
</dbReference>
<dbReference type="AlphaFoldDB" id="A0A0E9QLN8"/>
<protein>
    <submittedName>
        <fullName evidence="1">Uncharacterized protein</fullName>
    </submittedName>
</protein>
<name>A0A0E9QLN8_ANGAN</name>
<evidence type="ECO:0000313" key="1">
    <source>
        <dbReference type="EMBL" id="JAH17397.1"/>
    </source>
</evidence>